<dbReference type="EMBL" id="CM007373">
    <property type="protein sequence ID" value="OIV99000.1"/>
    <property type="molecule type" value="Genomic_DNA"/>
</dbReference>
<organism evidence="1 2">
    <name type="scientific">Lupinus angustifolius</name>
    <name type="common">Narrow-leaved blue lupine</name>
    <dbReference type="NCBI Taxonomy" id="3871"/>
    <lineage>
        <taxon>Eukaryota</taxon>
        <taxon>Viridiplantae</taxon>
        <taxon>Streptophyta</taxon>
        <taxon>Embryophyta</taxon>
        <taxon>Tracheophyta</taxon>
        <taxon>Spermatophyta</taxon>
        <taxon>Magnoliopsida</taxon>
        <taxon>eudicotyledons</taxon>
        <taxon>Gunneridae</taxon>
        <taxon>Pentapetalae</taxon>
        <taxon>rosids</taxon>
        <taxon>fabids</taxon>
        <taxon>Fabales</taxon>
        <taxon>Fabaceae</taxon>
        <taxon>Papilionoideae</taxon>
        <taxon>50 kb inversion clade</taxon>
        <taxon>genistoids sensu lato</taxon>
        <taxon>core genistoids</taxon>
        <taxon>Genisteae</taxon>
        <taxon>Lupinus</taxon>
    </lineage>
</organism>
<gene>
    <name evidence="1" type="ORF">TanjilG_29403</name>
</gene>
<protein>
    <submittedName>
        <fullName evidence="1">Uncharacterized protein</fullName>
    </submittedName>
</protein>
<name>A0A1J7H9H0_LUPAN</name>
<accession>A0A1J7H9H0</accession>
<sequence length="77" mass="8885">MRIFLLCHKRETHKTEGVEFKDLSEINSIDLLGSMALSNMEINKRRALVANCGHYQGNKEKVMIQNVKIRVVIGRRC</sequence>
<proteinExistence type="predicted"/>
<keyword evidence="2" id="KW-1185">Reference proteome</keyword>
<dbReference type="Gramene" id="OIV99000">
    <property type="protein sequence ID" value="OIV99000"/>
    <property type="gene ID" value="TanjilG_29403"/>
</dbReference>
<dbReference type="AlphaFoldDB" id="A0A1J7H9H0"/>
<dbReference type="Proteomes" id="UP000188354">
    <property type="component" value="Chromosome LG13"/>
</dbReference>
<reference evidence="1 2" key="1">
    <citation type="journal article" date="2017" name="Plant Biotechnol. J.">
        <title>A comprehensive draft genome sequence for lupin (Lupinus angustifolius), an emerging health food: insights into plant-microbe interactions and legume evolution.</title>
        <authorList>
            <person name="Hane J.K."/>
            <person name="Ming Y."/>
            <person name="Kamphuis L.G."/>
            <person name="Nelson M.N."/>
            <person name="Garg G."/>
            <person name="Atkins C.A."/>
            <person name="Bayer P.E."/>
            <person name="Bravo A."/>
            <person name="Bringans S."/>
            <person name="Cannon S."/>
            <person name="Edwards D."/>
            <person name="Foley R."/>
            <person name="Gao L.L."/>
            <person name="Harrison M.J."/>
            <person name="Huang W."/>
            <person name="Hurgobin B."/>
            <person name="Li S."/>
            <person name="Liu C.W."/>
            <person name="McGrath A."/>
            <person name="Morahan G."/>
            <person name="Murray J."/>
            <person name="Weller J."/>
            <person name="Jian J."/>
            <person name="Singh K.B."/>
        </authorList>
    </citation>
    <scope>NUCLEOTIDE SEQUENCE [LARGE SCALE GENOMIC DNA]</scope>
    <source>
        <strain evidence="2">cv. Tanjil</strain>
        <tissue evidence="1">Whole plant</tissue>
    </source>
</reference>
<evidence type="ECO:0000313" key="2">
    <source>
        <dbReference type="Proteomes" id="UP000188354"/>
    </source>
</evidence>
<evidence type="ECO:0000313" key="1">
    <source>
        <dbReference type="EMBL" id="OIV99000.1"/>
    </source>
</evidence>